<feature type="transmembrane region" description="Helical" evidence="1">
    <location>
        <begin position="21"/>
        <end position="47"/>
    </location>
</feature>
<organism evidence="2 3">
    <name type="scientific">Hyaloscypha hepaticicola</name>
    <dbReference type="NCBI Taxonomy" id="2082293"/>
    <lineage>
        <taxon>Eukaryota</taxon>
        <taxon>Fungi</taxon>
        <taxon>Dikarya</taxon>
        <taxon>Ascomycota</taxon>
        <taxon>Pezizomycotina</taxon>
        <taxon>Leotiomycetes</taxon>
        <taxon>Helotiales</taxon>
        <taxon>Hyaloscyphaceae</taxon>
        <taxon>Hyaloscypha</taxon>
    </lineage>
</organism>
<keyword evidence="3" id="KW-1185">Reference proteome</keyword>
<feature type="transmembrane region" description="Helical" evidence="1">
    <location>
        <begin position="125"/>
        <end position="147"/>
    </location>
</feature>
<dbReference type="OrthoDB" id="3539128at2759"/>
<gene>
    <name evidence="2" type="ORF">NA56DRAFT_711208</name>
</gene>
<keyword evidence="1" id="KW-0472">Membrane</keyword>
<dbReference type="Proteomes" id="UP000235672">
    <property type="component" value="Unassembled WGS sequence"/>
</dbReference>
<name>A0A2J6PJC8_9HELO</name>
<evidence type="ECO:0000313" key="3">
    <source>
        <dbReference type="Proteomes" id="UP000235672"/>
    </source>
</evidence>
<reference evidence="2 3" key="1">
    <citation type="submission" date="2016-05" db="EMBL/GenBank/DDBJ databases">
        <title>A degradative enzymes factory behind the ericoid mycorrhizal symbiosis.</title>
        <authorList>
            <consortium name="DOE Joint Genome Institute"/>
            <person name="Martino E."/>
            <person name="Morin E."/>
            <person name="Grelet G."/>
            <person name="Kuo A."/>
            <person name="Kohler A."/>
            <person name="Daghino S."/>
            <person name="Barry K."/>
            <person name="Choi C."/>
            <person name="Cichocki N."/>
            <person name="Clum A."/>
            <person name="Copeland A."/>
            <person name="Hainaut M."/>
            <person name="Haridas S."/>
            <person name="Labutti K."/>
            <person name="Lindquist E."/>
            <person name="Lipzen A."/>
            <person name="Khouja H.-R."/>
            <person name="Murat C."/>
            <person name="Ohm R."/>
            <person name="Olson A."/>
            <person name="Spatafora J."/>
            <person name="Veneault-Fourrey C."/>
            <person name="Henrissat B."/>
            <person name="Grigoriev I."/>
            <person name="Martin F."/>
            <person name="Perotto S."/>
        </authorList>
    </citation>
    <scope>NUCLEOTIDE SEQUENCE [LARGE SCALE GENOMIC DNA]</scope>
    <source>
        <strain evidence="2 3">UAMH 7357</strain>
    </source>
</reference>
<protein>
    <submittedName>
        <fullName evidence="2">Uncharacterized protein</fullName>
    </submittedName>
</protein>
<evidence type="ECO:0000313" key="2">
    <source>
        <dbReference type="EMBL" id="PMD14138.1"/>
    </source>
</evidence>
<proteinExistence type="predicted"/>
<accession>A0A2J6PJC8</accession>
<feature type="transmembrane region" description="Helical" evidence="1">
    <location>
        <begin position="53"/>
        <end position="77"/>
    </location>
</feature>
<feature type="transmembrane region" description="Helical" evidence="1">
    <location>
        <begin position="98"/>
        <end position="119"/>
    </location>
</feature>
<dbReference type="EMBL" id="KZ613524">
    <property type="protein sequence ID" value="PMD14138.1"/>
    <property type="molecule type" value="Genomic_DNA"/>
</dbReference>
<keyword evidence="1" id="KW-1133">Transmembrane helix</keyword>
<evidence type="ECO:0000256" key="1">
    <source>
        <dbReference type="SAM" id="Phobius"/>
    </source>
</evidence>
<dbReference type="AlphaFoldDB" id="A0A2J6PJC8"/>
<sequence length="159" mass="18005">MNSIYSGLMSGDSTTKTHNRLSVLFGLQFLVMLLRTYIALIQIFYLMFSRMNIFGSFFILGNFLGDVVLLVLLLVEMHKRAVGKLSAEAFYKLQIGKTAWVVGGWFVLLVVYRGALVMMVLEWRVWGSVVFDVLYIAPFVGALALVVKQRREDDGIILL</sequence>
<keyword evidence="1" id="KW-0812">Transmembrane</keyword>